<accession>A0ACD2EK44</accession>
<comment type="caution">
    <text evidence="1">The sequence shown here is derived from an EMBL/GenBank/DDBJ whole genome shotgun (WGS) entry which is preliminary data.</text>
</comment>
<proteinExistence type="predicted"/>
<dbReference type="EMBL" id="RRZR01000041">
    <property type="protein sequence ID" value="RRR42702.1"/>
    <property type="molecule type" value="Genomic_DNA"/>
</dbReference>
<name>A0ACD2EK44_9MYCO</name>
<organism evidence="1 2">
    <name type="scientific">Mycolicibacter terrae</name>
    <dbReference type="NCBI Taxonomy" id="1788"/>
    <lineage>
        <taxon>Bacteria</taxon>
        <taxon>Bacillati</taxon>
        <taxon>Actinomycetota</taxon>
        <taxon>Actinomycetes</taxon>
        <taxon>Mycobacteriales</taxon>
        <taxon>Mycobacteriaceae</taxon>
        <taxon>Mycolicibacter</taxon>
    </lineage>
</organism>
<reference evidence="1" key="1">
    <citation type="submission" date="2018-11" db="EMBL/GenBank/DDBJ databases">
        <authorList>
            <person name="Sattar A."/>
            <person name="Zunita Z."/>
            <person name="Jalila A."/>
            <person name="Saleha A.A."/>
        </authorList>
    </citation>
    <scope>NUCLEOTIDE SEQUENCE</scope>
    <source>
        <strain evidence="1">F12-74</strain>
    </source>
</reference>
<gene>
    <name evidence="1" type="ORF">EHH44_16440</name>
</gene>
<sequence>MPKNVFVLGLSEQQRGELHTVRGADELRFHGLLDYDVLVGAEHYELGALLDEARAQLAGFDGTVDAIIAHWDFPTSVLGPVLAAEHDIPAPSLRSILTCEHKYWSRLTQRESVPECVPAFAAFDPFDDDALDALDAGDVAFPFWVKPVKSHSSQLGFEIHTRAQFAEALDEIRASIRRYGDAFDEALGMVDLPERVEGVTGTACIAESIVSGVQAAPEGSMYRGDFLVHGVFDMHRAADGHSFDRLDYPASSISSALQQRMIDVTERYVRHVGFDNGCFNAEFMWDADADKLWLIEVNTRISQSHSDLFAKVDGVSNHEFAIDVALGRRPRPHARAGKFATAAKCLMGHETDGVVEAVPSASDIERVRERFPDTLVEITVAVGDRLSELPNQNPYRYELATLYMGAQSTDALAEDFASAQQLLPFTIRESAAAR</sequence>
<keyword evidence="2" id="KW-1185">Reference proteome</keyword>
<evidence type="ECO:0000313" key="2">
    <source>
        <dbReference type="Proteomes" id="UP000268891"/>
    </source>
</evidence>
<dbReference type="Proteomes" id="UP000268891">
    <property type="component" value="Unassembled WGS sequence"/>
</dbReference>
<protein>
    <submittedName>
        <fullName evidence="1">ATP-grasp domain-containing protein</fullName>
    </submittedName>
</protein>
<evidence type="ECO:0000313" key="1">
    <source>
        <dbReference type="EMBL" id="RRR42702.1"/>
    </source>
</evidence>